<feature type="compositionally biased region" description="Polar residues" evidence="1">
    <location>
        <begin position="19"/>
        <end position="29"/>
    </location>
</feature>
<organism evidence="2 3">
    <name type="scientific">Sistotremastrum niveocremeum HHB9708</name>
    <dbReference type="NCBI Taxonomy" id="1314777"/>
    <lineage>
        <taxon>Eukaryota</taxon>
        <taxon>Fungi</taxon>
        <taxon>Dikarya</taxon>
        <taxon>Basidiomycota</taxon>
        <taxon>Agaricomycotina</taxon>
        <taxon>Agaricomycetes</taxon>
        <taxon>Sistotremastrales</taxon>
        <taxon>Sistotremastraceae</taxon>
        <taxon>Sertulicium</taxon>
        <taxon>Sertulicium niveocremeum</taxon>
    </lineage>
</organism>
<keyword evidence="3" id="KW-1185">Reference proteome</keyword>
<accession>A0A164YFV8</accession>
<evidence type="ECO:0000256" key="1">
    <source>
        <dbReference type="SAM" id="MobiDB-lite"/>
    </source>
</evidence>
<gene>
    <name evidence="2" type="ORF">SISNIDRAFT_450623</name>
</gene>
<protein>
    <submittedName>
        <fullName evidence="2">Uncharacterized protein</fullName>
    </submittedName>
</protein>
<name>A0A164YFV8_9AGAM</name>
<evidence type="ECO:0000313" key="3">
    <source>
        <dbReference type="Proteomes" id="UP000076722"/>
    </source>
</evidence>
<proteinExistence type="predicted"/>
<feature type="region of interest" description="Disordered" evidence="1">
    <location>
        <begin position="1"/>
        <end position="33"/>
    </location>
</feature>
<dbReference type="Proteomes" id="UP000076722">
    <property type="component" value="Unassembled WGS sequence"/>
</dbReference>
<dbReference type="AlphaFoldDB" id="A0A164YFV8"/>
<sequence length="57" mass="6416">MIKKKGKTDENPDLPHLVVSTTPTPTDQASPLFRMRWSPVRRYQGEAATRPPARALT</sequence>
<reference evidence="2 3" key="1">
    <citation type="journal article" date="2016" name="Mol. Biol. Evol.">
        <title>Comparative Genomics of Early-Diverging Mushroom-Forming Fungi Provides Insights into the Origins of Lignocellulose Decay Capabilities.</title>
        <authorList>
            <person name="Nagy L.G."/>
            <person name="Riley R."/>
            <person name="Tritt A."/>
            <person name="Adam C."/>
            <person name="Daum C."/>
            <person name="Floudas D."/>
            <person name="Sun H."/>
            <person name="Yadav J.S."/>
            <person name="Pangilinan J."/>
            <person name="Larsson K.H."/>
            <person name="Matsuura K."/>
            <person name="Barry K."/>
            <person name="Labutti K."/>
            <person name="Kuo R."/>
            <person name="Ohm R.A."/>
            <person name="Bhattacharya S.S."/>
            <person name="Shirouzu T."/>
            <person name="Yoshinaga Y."/>
            <person name="Martin F.M."/>
            <person name="Grigoriev I.V."/>
            <person name="Hibbett D.S."/>
        </authorList>
    </citation>
    <scope>NUCLEOTIDE SEQUENCE [LARGE SCALE GENOMIC DNA]</scope>
    <source>
        <strain evidence="2 3">HHB9708</strain>
    </source>
</reference>
<dbReference type="EMBL" id="KV419398">
    <property type="protein sequence ID" value="KZS96873.1"/>
    <property type="molecule type" value="Genomic_DNA"/>
</dbReference>
<evidence type="ECO:0000313" key="2">
    <source>
        <dbReference type="EMBL" id="KZS96873.1"/>
    </source>
</evidence>